<name>A0A0K9YSB8_9BACL</name>
<dbReference type="PANTHER" id="PTHR43682:SF1">
    <property type="entry name" value="LACTATE UTILIZATION PROTEIN C"/>
    <property type="match status" value="1"/>
</dbReference>
<gene>
    <name evidence="3" type="ORF">ADS79_22645</name>
    <name evidence="2" type="ORF">BRE01_09310</name>
</gene>
<dbReference type="InterPro" id="IPR037171">
    <property type="entry name" value="NagB/RpiA_transferase-like"/>
</dbReference>
<organism evidence="3 4">
    <name type="scientific">Brevibacillus reuszeri</name>
    <dbReference type="NCBI Taxonomy" id="54915"/>
    <lineage>
        <taxon>Bacteria</taxon>
        <taxon>Bacillati</taxon>
        <taxon>Bacillota</taxon>
        <taxon>Bacilli</taxon>
        <taxon>Bacillales</taxon>
        <taxon>Paenibacillaceae</taxon>
        <taxon>Brevibacillus</taxon>
    </lineage>
</organism>
<dbReference type="AlphaFoldDB" id="A0A0K9YSB8"/>
<evidence type="ECO:0000259" key="1">
    <source>
        <dbReference type="Pfam" id="PF02589"/>
    </source>
</evidence>
<dbReference type="OrthoDB" id="9794157at2"/>
<evidence type="ECO:0000313" key="2">
    <source>
        <dbReference type="EMBL" id="GED67229.1"/>
    </source>
</evidence>
<dbReference type="SUPFAM" id="SSF100950">
    <property type="entry name" value="NagB/RpiA/CoA transferase-like"/>
    <property type="match status" value="1"/>
</dbReference>
<dbReference type="RefSeq" id="WP_049740606.1">
    <property type="nucleotide sequence ID" value="NZ_BJON01000003.1"/>
</dbReference>
<dbReference type="STRING" id="54915.ADS79_22645"/>
<dbReference type="Gene3D" id="3.40.50.10420">
    <property type="entry name" value="NagB/RpiA/CoA transferase-like"/>
    <property type="match status" value="1"/>
</dbReference>
<dbReference type="EMBL" id="BJON01000003">
    <property type="protein sequence ID" value="GED67229.1"/>
    <property type="molecule type" value="Genomic_DNA"/>
</dbReference>
<evidence type="ECO:0000313" key="3">
    <source>
        <dbReference type="EMBL" id="KNB71566.1"/>
    </source>
</evidence>
<keyword evidence="5" id="KW-1185">Reference proteome</keyword>
<dbReference type="Proteomes" id="UP000036834">
    <property type="component" value="Unassembled WGS sequence"/>
</dbReference>
<dbReference type="Proteomes" id="UP000319578">
    <property type="component" value="Unassembled WGS sequence"/>
</dbReference>
<reference evidence="2 5" key="3">
    <citation type="submission" date="2019-06" db="EMBL/GenBank/DDBJ databases">
        <title>Whole genome shotgun sequence of Brevibacillus reuszeri NBRC 15719.</title>
        <authorList>
            <person name="Hosoyama A."/>
            <person name="Uohara A."/>
            <person name="Ohji S."/>
            <person name="Ichikawa N."/>
        </authorList>
    </citation>
    <scope>NUCLEOTIDE SEQUENCE [LARGE SCALE GENOMIC DNA]</scope>
    <source>
        <strain evidence="2 5">NBRC 15719</strain>
    </source>
</reference>
<reference evidence="4" key="1">
    <citation type="submission" date="2015-07" db="EMBL/GenBank/DDBJ databases">
        <title>Genome sequencing project for genomic taxonomy and phylogenomics of Bacillus-like bacteria.</title>
        <authorList>
            <person name="Liu B."/>
            <person name="Wang J."/>
            <person name="Zhu Y."/>
            <person name="Liu G."/>
            <person name="Chen Q."/>
            <person name="Chen Z."/>
            <person name="Lan J."/>
            <person name="Che J."/>
            <person name="Ge C."/>
            <person name="Shi H."/>
            <person name="Pan Z."/>
            <person name="Liu X."/>
        </authorList>
    </citation>
    <scope>NUCLEOTIDE SEQUENCE [LARGE SCALE GENOMIC DNA]</scope>
    <source>
        <strain evidence="4">DSM 9887</strain>
    </source>
</reference>
<dbReference type="PANTHER" id="PTHR43682">
    <property type="entry name" value="LACTATE UTILIZATION PROTEIN C"/>
    <property type="match status" value="1"/>
</dbReference>
<evidence type="ECO:0000313" key="5">
    <source>
        <dbReference type="Proteomes" id="UP000319578"/>
    </source>
</evidence>
<feature type="domain" description="LUD" evidence="1">
    <location>
        <begin position="49"/>
        <end position="225"/>
    </location>
</feature>
<comment type="caution">
    <text evidence="3">The sequence shown here is derived from an EMBL/GenBank/DDBJ whole genome shotgun (WGS) entry which is preliminary data.</text>
</comment>
<dbReference type="Pfam" id="PF02589">
    <property type="entry name" value="LUD_dom"/>
    <property type="match status" value="1"/>
</dbReference>
<evidence type="ECO:0000313" key="4">
    <source>
        <dbReference type="Proteomes" id="UP000036834"/>
    </source>
</evidence>
<reference evidence="3" key="2">
    <citation type="submission" date="2015-07" db="EMBL/GenBank/DDBJ databases">
        <title>MeaNS - Measles Nucleotide Surveillance Program.</title>
        <authorList>
            <person name="Tran T."/>
            <person name="Druce J."/>
        </authorList>
    </citation>
    <scope>NUCLEOTIDE SEQUENCE</scope>
    <source>
        <strain evidence="3">DSM 9887</strain>
    </source>
</reference>
<dbReference type="EMBL" id="LGIQ01000009">
    <property type="protein sequence ID" value="KNB71566.1"/>
    <property type="molecule type" value="Genomic_DNA"/>
</dbReference>
<protein>
    <submittedName>
        <fullName evidence="2">Lactate utilization protein C</fullName>
    </submittedName>
</protein>
<dbReference type="InterPro" id="IPR003741">
    <property type="entry name" value="LUD_dom"/>
</dbReference>
<dbReference type="PATRIC" id="fig|54915.3.peg.3660"/>
<accession>A0A0K9YSB8</accession>
<sequence length="226" mass="24645">MSEQQKAFIQNITNRLGRPLATTAPRHPFKGAPDFWHNYELNLEDRISLFCDNWQKAGGHCFRFPTTEEAKQFIVEKAKELKAQTLLLQNQPELLALGLPDSLPESHFTVWHPDNRDTLLAKAAGADIGILIVDHGVAHTGTVVVTSSGDTGRSVSLLPTVFIAILPVNRLKTRLGEVLAGFDGKPREDFPAGIHFISGPSRSADIENDLTIGVHGPGVVFALLVG</sequence>
<dbReference type="InterPro" id="IPR024185">
    <property type="entry name" value="FTHF_cligase-like_sf"/>
</dbReference>
<proteinExistence type="predicted"/>